<feature type="active site" evidence="5">
    <location>
        <position position="208"/>
    </location>
</feature>
<dbReference type="GO" id="GO:0051287">
    <property type="term" value="F:NAD binding"/>
    <property type="evidence" value="ECO:0007669"/>
    <property type="project" value="InterPro"/>
</dbReference>
<feature type="binding site" evidence="5">
    <location>
        <position position="257"/>
    </location>
    <ligand>
        <name>NAD(+)</name>
        <dbReference type="ChEBI" id="CHEBI:57540"/>
    </ligand>
</feature>
<dbReference type="Pfam" id="PF11890">
    <property type="entry name" value="DUF3410"/>
    <property type="match status" value="1"/>
</dbReference>
<evidence type="ECO:0000259" key="7">
    <source>
        <dbReference type="Pfam" id="PF11890"/>
    </source>
</evidence>
<evidence type="ECO:0000313" key="8">
    <source>
        <dbReference type="EMBL" id="QCZ93159.1"/>
    </source>
</evidence>
<evidence type="ECO:0000256" key="4">
    <source>
        <dbReference type="ARBA" id="ARBA00023096"/>
    </source>
</evidence>
<keyword evidence="9" id="KW-1185">Reference proteome</keyword>
<comment type="subunit">
    <text evidence="5">Homodimer.</text>
</comment>
<evidence type="ECO:0000256" key="3">
    <source>
        <dbReference type="ARBA" id="ARBA00023027"/>
    </source>
</evidence>
<dbReference type="GO" id="GO:0008615">
    <property type="term" value="P:pyridoxine biosynthetic process"/>
    <property type="evidence" value="ECO:0007669"/>
    <property type="project" value="UniProtKB-UniRule"/>
</dbReference>
<keyword evidence="3 5" id="KW-0520">NAD</keyword>
<feature type="active site" evidence="5">
    <location>
        <position position="237"/>
    </location>
</feature>
<dbReference type="InterPro" id="IPR036291">
    <property type="entry name" value="NAD(P)-bd_dom_sf"/>
</dbReference>
<evidence type="ECO:0000313" key="9">
    <source>
        <dbReference type="Proteomes" id="UP000304912"/>
    </source>
</evidence>
<reference evidence="8 9" key="1">
    <citation type="submission" date="2019-04" db="EMBL/GenBank/DDBJ databases">
        <title>Salinimonas iocasae sp. nov., a halophilic bacterium isolated from the outer tube casing of tubeworms in Okinawa Trough.</title>
        <authorList>
            <person name="Zhang H."/>
            <person name="Wang H."/>
            <person name="Li C."/>
        </authorList>
    </citation>
    <scope>NUCLEOTIDE SEQUENCE [LARGE SCALE GENOMIC DNA]</scope>
    <source>
        <strain evidence="8 9">KX18D6</strain>
    </source>
</reference>
<feature type="binding site" evidence="5">
    <location>
        <position position="45"/>
    </location>
    <ligand>
        <name>substrate</name>
    </ligand>
</feature>
<dbReference type="EMBL" id="CP039852">
    <property type="protein sequence ID" value="QCZ93159.1"/>
    <property type="molecule type" value="Genomic_DNA"/>
</dbReference>
<dbReference type="Gene3D" id="3.30.1370.170">
    <property type="match status" value="1"/>
</dbReference>
<keyword evidence="1 5" id="KW-0963">Cytoplasm</keyword>
<dbReference type="GO" id="GO:0016618">
    <property type="term" value="F:hydroxypyruvate reductase [NAD(P)H] activity"/>
    <property type="evidence" value="ECO:0007669"/>
    <property type="project" value="TreeGrafter"/>
</dbReference>
<dbReference type="PANTHER" id="PTHR10996:SF178">
    <property type="entry name" value="2-HYDROXYACID DEHYDROGENASE YGL185C-RELATED"/>
    <property type="match status" value="1"/>
</dbReference>
<dbReference type="HAMAP" id="MF_01825">
    <property type="entry name" value="PdxB"/>
    <property type="match status" value="1"/>
</dbReference>
<dbReference type="InterPro" id="IPR006140">
    <property type="entry name" value="D-isomer_DH_NAD-bd"/>
</dbReference>
<proteinExistence type="inferred from homology"/>
<dbReference type="AlphaFoldDB" id="A0A5B7YFL9"/>
<dbReference type="GO" id="GO:0030267">
    <property type="term" value="F:glyoxylate reductase (NADPH) activity"/>
    <property type="evidence" value="ECO:0007669"/>
    <property type="project" value="TreeGrafter"/>
</dbReference>
<keyword evidence="4 5" id="KW-0664">Pyridoxine biosynthesis</keyword>
<dbReference type="RefSeq" id="WP_139755906.1">
    <property type="nucleotide sequence ID" value="NZ_CP039852.1"/>
</dbReference>
<organism evidence="8 9">
    <name type="scientific">Salinimonas iocasae</name>
    <dbReference type="NCBI Taxonomy" id="2572577"/>
    <lineage>
        <taxon>Bacteria</taxon>
        <taxon>Pseudomonadati</taxon>
        <taxon>Pseudomonadota</taxon>
        <taxon>Gammaproteobacteria</taxon>
        <taxon>Alteromonadales</taxon>
        <taxon>Alteromonadaceae</taxon>
        <taxon>Alteromonas/Salinimonas group</taxon>
        <taxon>Salinimonas</taxon>
    </lineage>
</organism>
<feature type="binding site" evidence="5">
    <location>
        <position position="147"/>
    </location>
    <ligand>
        <name>NAD(+)</name>
        <dbReference type="ChEBI" id="CHEBI:57540"/>
    </ligand>
</feature>
<dbReference type="Pfam" id="PF02826">
    <property type="entry name" value="2-Hacid_dh_C"/>
    <property type="match status" value="1"/>
</dbReference>
<dbReference type="SUPFAM" id="SSF51735">
    <property type="entry name" value="NAD(P)-binding Rossmann-fold domains"/>
    <property type="match status" value="1"/>
</dbReference>
<dbReference type="Gene3D" id="3.40.50.720">
    <property type="entry name" value="NAD(P)-binding Rossmann-like Domain"/>
    <property type="match status" value="2"/>
</dbReference>
<feature type="domain" description="Erythronate-4-phosphate dehydrogenase dimerisation" evidence="7">
    <location>
        <begin position="307"/>
        <end position="366"/>
    </location>
</feature>
<sequence>MKILYEDTIPRGYDYFSSLGEAVSYNAATVTSDDVASCDYLAVRSTTPVNEELLSNAENLHCVATATAGSNHIDKHYLEERDIAWRDAGGCNAVAVAEYVLSVLLIAHRDKKLDLSRIRVGIVGAGHVGTSLANLLGALDIAYVLNDPPRQEAGDRRHFVDFSEILSCDVISLHVPFVKEGVHKTHHLIDAAVLKSLGAGNLLINACRGEVINEEALLQRFDNESAPTVVLDVFDNEPNINTGLLRHLWLATGHIAGHSIEGKLRGTQLVYEHFCELAKKPVKLDMDDFLAAPQPISFMPRDPSMEALNWDEISSLLLSIYDVTIDDKDFRNAMQAGESFSAYRKQYRVRREFNAFTIALSGVVSEGILRQLTGLGFTIETL</sequence>
<feature type="domain" description="D-isomer specific 2-hydroxyacid dehydrogenase NAD-binding" evidence="6">
    <location>
        <begin position="111"/>
        <end position="255"/>
    </location>
</feature>
<dbReference type="SUPFAM" id="SSF52283">
    <property type="entry name" value="Formate/glycerate dehydrogenase catalytic domain-like"/>
    <property type="match status" value="1"/>
</dbReference>
<dbReference type="KEGG" id="salk:FBQ74_06515"/>
<dbReference type="InterPro" id="IPR050223">
    <property type="entry name" value="D-isomer_2-hydroxyacid_DH"/>
</dbReference>
<dbReference type="CDD" id="cd12158">
    <property type="entry name" value="ErythrP_dh"/>
    <property type="match status" value="1"/>
</dbReference>
<comment type="pathway">
    <text evidence="5">Cofactor biosynthesis; pyridoxine 5'-phosphate biosynthesis; pyridoxine 5'-phosphate from D-erythrose 4-phosphate: step 2/5.</text>
</comment>
<dbReference type="GO" id="GO:0033711">
    <property type="term" value="F:4-phosphoerythronate dehydrogenase activity"/>
    <property type="evidence" value="ECO:0007669"/>
    <property type="project" value="UniProtKB-EC"/>
</dbReference>
<dbReference type="InterPro" id="IPR024531">
    <property type="entry name" value="Erythronate-4-P_DHase_dimer"/>
</dbReference>
<evidence type="ECO:0000256" key="5">
    <source>
        <dbReference type="HAMAP-Rule" id="MF_01825"/>
    </source>
</evidence>
<dbReference type="GO" id="GO:0005829">
    <property type="term" value="C:cytosol"/>
    <property type="evidence" value="ECO:0007669"/>
    <property type="project" value="TreeGrafter"/>
</dbReference>
<dbReference type="EC" id="1.1.1.290" evidence="5"/>
<feature type="binding site" evidence="5">
    <location>
        <position position="232"/>
    </location>
    <ligand>
        <name>NAD(+)</name>
        <dbReference type="ChEBI" id="CHEBI:57540"/>
    </ligand>
</feature>
<evidence type="ECO:0000256" key="2">
    <source>
        <dbReference type="ARBA" id="ARBA00023002"/>
    </source>
</evidence>
<dbReference type="OrthoDB" id="9770208at2"/>
<name>A0A5B7YFL9_9ALTE</name>
<comment type="catalytic activity">
    <reaction evidence="5">
        <text>4-phospho-D-erythronate + NAD(+) = (R)-3-hydroxy-2-oxo-4-phosphooxybutanoate + NADH + H(+)</text>
        <dbReference type="Rhea" id="RHEA:18829"/>
        <dbReference type="ChEBI" id="CHEBI:15378"/>
        <dbReference type="ChEBI" id="CHEBI:57540"/>
        <dbReference type="ChEBI" id="CHEBI:57945"/>
        <dbReference type="ChEBI" id="CHEBI:58538"/>
        <dbReference type="ChEBI" id="CHEBI:58766"/>
        <dbReference type="EC" id="1.1.1.290"/>
    </reaction>
</comment>
<evidence type="ECO:0000259" key="6">
    <source>
        <dbReference type="Pfam" id="PF02826"/>
    </source>
</evidence>
<evidence type="ECO:0000256" key="1">
    <source>
        <dbReference type="ARBA" id="ARBA00022490"/>
    </source>
</evidence>
<dbReference type="InterPro" id="IPR020921">
    <property type="entry name" value="Erythronate-4-P_DHase"/>
</dbReference>
<comment type="subcellular location">
    <subcellularLocation>
        <location evidence="5">Cytoplasm</location>
    </subcellularLocation>
</comment>
<accession>A0A5B7YFL9</accession>
<dbReference type="Proteomes" id="UP000304912">
    <property type="component" value="Chromosome"/>
</dbReference>
<gene>
    <name evidence="5" type="primary">pdxB</name>
    <name evidence="8" type="ORF">FBQ74_06515</name>
</gene>
<comment type="similarity">
    <text evidence="5">Belongs to the D-isomer specific 2-hydroxyacid dehydrogenase family. PdxB subfamily.</text>
</comment>
<feature type="active site" description="Proton donor" evidence="5">
    <location>
        <position position="254"/>
    </location>
</feature>
<comment type="function">
    <text evidence="5">Catalyzes the oxidation of erythronate-4-phosphate to 3-hydroxy-2-oxo-4-phosphonooxybutanoate.</text>
</comment>
<keyword evidence="2 5" id="KW-0560">Oxidoreductase</keyword>
<protein>
    <recommendedName>
        <fullName evidence="5">Erythronate-4-phosphate dehydrogenase</fullName>
        <ecNumber evidence="5">1.1.1.290</ecNumber>
    </recommendedName>
</protein>
<dbReference type="GO" id="GO:0046983">
    <property type="term" value="F:protein dimerization activity"/>
    <property type="evidence" value="ECO:0007669"/>
    <property type="project" value="InterPro"/>
</dbReference>
<feature type="binding site" evidence="5">
    <location>
        <position position="67"/>
    </location>
    <ligand>
        <name>substrate</name>
    </ligand>
</feature>
<dbReference type="PANTHER" id="PTHR10996">
    <property type="entry name" value="2-HYDROXYACID DEHYDROGENASE-RELATED"/>
    <property type="match status" value="1"/>
</dbReference>
<dbReference type="InterPro" id="IPR038251">
    <property type="entry name" value="PdxB_dimer_sf"/>
</dbReference>
<dbReference type="UniPathway" id="UPA00244">
    <property type="reaction ID" value="UER00310"/>
</dbReference>
<comment type="caution">
    <text evidence="5">Lacks conserved residue(s) required for the propagation of feature annotation.</text>
</comment>